<dbReference type="EMBL" id="CAIX01000320">
    <property type="protein sequence ID" value="CCI49638.1"/>
    <property type="molecule type" value="Genomic_DNA"/>
</dbReference>
<proteinExistence type="predicted"/>
<dbReference type="AlphaFoldDB" id="A0A024GSD4"/>
<dbReference type="Proteomes" id="UP000053237">
    <property type="component" value="Unassembled WGS sequence"/>
</dbReference>
<gene>
    <name evidence="1" type="ORF">BN9_109990</name>
</gene>
<comment type="caution">
    <text evidence="1">The sequence shown here is derived from an EMBL/GenBank/DDBJ whole genome shotgun (WGS) entry which is preliminary data.</text>
</comment>
<dbReference type="InParanoid" id="A0A024GSD4"/>
<reference evidence="1 2" key="1">
    <citation type="submission" date="2012-05" db="EMBL/GenBank/DDBJ databases">
        <title>Recombination and specialization in a pathogen metapopulation.</title>
        <authorList>
            <person name="Gardiner A."/>
            <person name="Kemen E."/>
            <person name="Schultz-Larsen T."/>
            <person name="MacLean D."/>
            <person name="Van Oosterhout C."/>
            <person name="Jones J.D.G."/>
        </authorList>
    </citation>
    <scope>NUCLEOTIDE SEQUENCE [LARGE SCALE GENOMIC DNA]</scope>
    <source>
        <strain evidence="1 2">Ac Nc2</strain>
    </source>
</reference>
<sequence>MGSIVLSCRCKNCAVLMVLLKNVVSDIFESLRSLLHYRALKTALSNVRQQNSSKKIMRWKKSVSIYTWESLISFHSYTTSQRSSLTFVLEPFILFYHLMRNTICILVVTAYSHRPKLDMSPSRLLSDLTGLFGNYLDLNSSHLMPSPARSNELFL</sequence>
<evidence type="ECO:0000313" key="1">
    <source>
        <dbReference type="EMBL" id="CCI49638.1"/>
    </source>
</evidence>
<protein>
    <submittedName>
        <fullName evidence="1">Uncharacterized protein</fullName>
    </submittedName>
</protein>
<evidence type="ECO:0000313" key="2">
    <source>
        <dbReference type="Proteomes" id="UP000053237"/>
    </source>
</evidence>
<keyword evidence="2" id="KW-1185">Reference proteome</keyword>
<organism evidence="1 2">
    <name type="scientific">Albugo candida</name>
    <dbReference type="NCBI Taxonomy" id="65357"/>
    <lineage>
        <taxon>Eukaryota</taxon>
        <taxon>Sar</taxon>
        <taxon>Stramenopiles</taxon>
        <taxon>Oomycota</taxon>
        <taxon>Peronosporomycetes</taxon>
        <taxon>Albuginales</taxon>
        <taxon>Albuginaceae</taxon>
        <taxon>Albugo</taxon>
    </lineage>
</organism>
<name>A0A024GSD4_9STRA</name>
<accession>A0A024GSD4</accession>